<dbReference type="Proteomes" id="UP000838756">
    <property type="component" value="Unassembled WGS sequence"/>
</dbReference>
<dbReference type="EMBL" id="CAKXAJ010025249">
    <property type="protein sequence ID" value="CAH2237121.1"/>
    <property type="molecule type" value="Genomic_DNA"/>
</dbReference>
<keyword evidence="2" id="KW-1185">Reference proteome</keyword>
<organism evidence="1 2">
    <name type="scientific">Pararge aegeria aegeria</name>
    <dbReference type="NCBI Taxonomy" id="348720"/>
    <lineage>
        <taxon>Eukaryota</taxon>
        <taxon>Metazoa</taxon>
        <taxon>Ecdysozoa</taxon>
        <taxon>Arthropoda</taxon>
        <taxon>Hexapoda</taxon>
        <taxon>Insecta</taxon>
        <taxon>Pterygota</taxon>
        <taxon>Neoptera</taxon>
        <taxon>Endopterygota</taxon>
        <taxon>Lepidoptera</taxon>
        <taxon>Glossata</taxon>
        <taxon>Ditrysia</taxon>
        <taxon>Papilionoidea</taxon>
        <taxon>Nymphalidae</taxon>
        <taxon>Satyrinae</taxon>
        <taxon>Satyrini</taxon>
        <taxon>Parargina</taxon>
        <taxon>Pararge</taxon>
    </lineage>
</organism>
<gene>
    <name evidence="1" type="primary">jg24460</name>
    <name evidence="1" type="ORF">PAEG_LOCUS14426</name>
</gene>
<evidence type="ECO:0000313" key="2">
    <source>
        <dbReference type="Proteomes" id="UP000838756"/>
    </source>
</evidence>
<evidence type="ECO:0000313" key="1">
    <source>
        <dbReference type="EMBL" id="CAH2237121.1"/>
    </source>
</evidence>
<protein>
    <submittedName>
        <fullName evidence="1">Jg24460 protein</fullName>
    </submittedName>
</protein>
<name>A0A8S4RM12_9NEOP</name>
<sequence length="80" mass="8373">MIFVSKPPASTVAARPSVGIVRGVLYDLCRDSAIARALRAFAGDQQTAVVLDLLAPGAQRGRAHQCESSEHLSAIGEKAV</sequence>
<reference evidence="1" key="1">
    <citation type="submission" date="2022-03" db="EMBL/GenBank/DDBJ databases">
        <authorList>
            <person name="Lindestad O."/>
        </authorList>
    </citation>
    <scope>NUCLEOTIDE SEQUENCE</scope>
</reference>
<accession>A0A8S4RM12</accession>
<comment type="caution">
    <text evidence="1">The sequence shown here is derived from an EMBL/GenBank/DDBJ whole genome shotgun (WGS) entry which is preliminary data.</text>
</comment>
<proteinExistence type="predicted"/>
<dbReference type="AlphaFoldDB" id="A0A8S4RM12"/>